<comment type="caution">
    <text evidence="3">The sequence shown here is derived from an EMBL/GenBank/DDBJ whole genome shotgun (WGS) entry which is preliminary data.</text>
</comment>
<dbReference type="InterPro" id="IPR010982">
    <property type="entry name" value="Lambda_DNA-bd_dom_sf"/>
</dbReference>
<evidence type="ECO:0000313" key="3">
    <source>
        <dbReference type="EMBL" id="MBP4137092.1"/>
    </source>
</evidence>
<dbReference type="InterPro" id="IPR001387">
    <property type="entry name" value="Cro/C1-type_HTH"/>
</dbReference>
<organism evidence="3 4">
    <name type="scientific">Flavobacterium geliluteum</name>
    <dbReference type="NCBI Taxonomy" id="2816120"/>
    <lineage>
        <taxon>Bacteria</taxon>
        <taxon>Pseudomonadati</taxon>
        <taxon>Bacteroidota</taxon>
        <taxon>Flavobacteriia</taxon>
        <taxon>Flavobacteriales</taxon>
        <taxon>Flavobacteriaceae</taxon>
        <taxon>Flavobacterium</taxon>
    </lineage>
</organism>
<gene>
    <name evidence="3" type="ORF">J3495_03240</name>
</gene>
<accession>A0A940X801</accession>
<feature type="domain" description="HTH cro/C1-type" evidence="2">
    <location>
        <begin position="9"/>
        <end position="63"/>
    </location>
</feature>
<sequence>MNTSIGNNIKSIRELKNYTQEYMADRLGITQAGYSKIESGKNNISYKKIEKIAIVLEVNLEDIVYFEGQRYFKNVKENDLGDFMATCSKVEKLYEDKVFLLEKLLCKTDLELKRYKEKFGVI</sequence>
<dbReference type="RefSeq" id="WP_210665138.1">
    <property type="nucleotide sequence ID" value="NZ_JAGFBV010000004.1"/>
</dbReference>
<keyword evidence="4" id="KW-1185">Reference proteome</keyword>
<reference evidence="3 4" key="1">
    <citation type="submission" date="2021-03" db="EMBL/GenBank/DDBJ databases">
        <title>Flavobacterium Flabelliformis Sp. Nov. And Flavobacterium Geliluteum Sp. Nov., Two Novel Multidrug Resistant Psychrophilic Species Isolated From Antarctica.</title>
        <authorList>
            <person name="Kralova S."/>
            <person name="Busse H.J."/>
            <person name="Bezdicek M."/>
            <person name="Nykrynova M."/>
            <person name="Kroupova E."/>
            <person name="Krsek D."/>
            <person name="Sedlacek I."/>
        </authorList>
    </citation>
    <scope>NUCLEOTIDE SEQUENCE [LARGE SCALE GENOMIC DNA]</scope>
    <source>
        <strain evidence="3 4">P7388</strain>
    </source>
</reference>
<dbReference type="Proteomes" id="UP000675047">
    <property type="component" value="Unassembled WGS sequence"/>
</dbReference>
<dbReference type="AlphaFoldDB" id="A0A940X801"/>
<dbReference type="PANTHER" id="PTHR46558:SF4">
    <property type="entry name" value="DNA-BIDING PHAGE PROTEIN"/>
    <property type="match status" value="1"/>
</dbReference>
<dbReference type="PROSITE" id="PS50943">
    <property type="entry name" value="HTH_CROC1"/>
    <property type="match status" value="1"/>
</dbReference>
<dbReference type="SMART" id="SM00530">
    <property type="entry name" value="HTH_XRE"/>
    <property type="match status" value="1"/>
</dbReference>
<dbReference type="CDD" id="cd00093">
    <property type="entry name" value="HTH_XRE"/>
    <property type="match status" value="1"/>
</dbReference>
<keyword evidence="1" id="KW-0238">DNA-binding</keyword>
<evidence type="ECO:0000259" key="2">
    <source>
        <dbReference type="PROSITE" id="PS50943"/>
    </source>
</evidence>
<name>A0A940X801_9FLAO</name>
<dbReference type="EMBL" id="JAGFBV010000004">
    <property type="protein sequence ID" value="MBP4137092.1"/>
    <property type="molecule type" value="Genomic_DNA"/>
</dbReference>
<evidence type="ECO:0000313" key="4">
    <source>
        <dbReference type="Proteomes" id="UP000675047"/>
    </source>
</evidence>
<evidence type="ECO:0000256" key="1">
    <source>
        <dbReference type="ARBA" id="ARBA00023125"/>
    </source>
</evidence>
<dbReference type="Gene3D" id="1.10.260.40">
    <property type="entry name" value="lambda repressor-like DNA-binding domains"/>
    <property type="match status" value="1"/>
</dbReference>
<dbReference type="Pfam" id="PF01381">
    <property type="entry name" value="HTH_3"/>
    <property type="match status" value="1"/>
</dbReference>
<dbReference type="GO" id="GO:0003677">
    <property type="term" value="F:DNA binding"/>
    <property type="evidence" value="ECO:0007669"/>
    <property type="project" value="UniProtKB-KW"/>
</dbReference>
<proteinExistence type="predicted"/>
<protein>
    <submittedName>
        <fullName evidence="3">Helix-turn-helix transcriptional regulator</fullName>
    </submittedName>
</protein>
<dbReference type="PANTHER" id="PTHR46558">
    <property type="entry name" value="TRACRIPTIONAL REGULATORY PROTEIN-RELATED-RELATED"/>
    <property type="match status" value="1"/>
</dbReference>
<dbReference type="SUPFAM" id="SSF47413">
    <property type="entry name" value="lambda repressor-like DNA-binding domains"/>
    <property type="match status" value="1"/>
</dbReference>